<dbReference type="InterPro" id="IPR009003">
    <property type="entry name" value="Peptidase_S1_PA"/>
</dbReference>
<dbReference type="InterPro" id="IPR001254">
    <property type="entry name" value="Trypsin_dom"/>
</dbReference>
<organism evidence="4 5">
    <name type="scientific">Promicromonospora citrea</name>
    <dbReference type="NCBI Taxonomy" id="43677"/>
    <lineage>
        <taxon>Bacteria</taxon>
        <taxon>Bacillati</taxon>
        <taxon>Actinomycetota</taxon>
        <taxon>Actinomycetes</taxon>
        <taxon>Micrococcales</taxon>
        <taxon>Promicromonosporaceae</taxon>
        <taxon>Promicromonospora</taxon>
    </lineage>
</organism>
<evidence type="ECO:0000256" key="1">
    <source>
        <dbReference type="SAM" id="MobiDB-lite"/>
    </source>
</evidence>
<sequence>MVALGAMALGAALAVPAAATGGTGPASEVGMGSASPAVVEAAAATDADPVRSAVDQVAGTATELARMPGYAGVAVDYPTATVTLSWKGPTPTAALRLQGAAPRGVTVTVRRAAFSEAELRAASTRLLDGARAEHGPDVVLAAYPTPDHSGLVAEVAGSPGVAPHQDLTRQDLTRYLERAAQVPVRVTPVPDGAGPDVGSGVESTAADRRDDRAPWHGGGAIATADGSDYCTTGFAIVTGEGARRLVTAAHCNARVGDVVRDGAGQRLGTVAARAPQLDAQLIDPVGSPKTAPSVFGGPWDADRDHPRYRYPVAGVQLPAVGQHICSSGAVTGEHCATIRATNLAWTCGDETCHGFRASRDDGGVVVGGGDSGGPMYVVIDGKAYARGMIDGGSDRRSCGSTSLPTQCFSYVYGIPMVDILEHWDARLDM</sequence>
<feature type="chain" id="PRO_5034112650" description="Peptidase S1 domain-containing protein" evidence="2">
    <location>
        <begin position="20"/>
        <end position="429"/>
    </location>
</feature>
<dbReference type="GO" id="GO:0004252">
    <property type="term" value="F:serine-type endopeptidase activity"/>
    <property type="evidence" value="ECO:0007669"/>
    <property type="project" value="InterPro"/>
</dbReference>
<dbReference type="SUPFAM" id="SSF50494">
    <property type="entry name" value="Trypsin-like serine proteases"/>
    <property type="match status" value="1"/>
</dbReference>
<dbReference type="AlphaFoldDB" id="A0A8H9L2X7"/>
<feature type="region of interest" description="Disordered" evidence="1">
    <location>
        <begin position="186"/>
        <end position="215"/>
    </location>
</feature>
<dbReference type="GO" id="GO:0006508">
    <property type="term" value="P:proteolysis"/>
    <property type="evidence" value="ECO:0007669"/>
    <property type="project" value="InterPro"/>
</dbReference>
<evidence type="ECO:0000313" key="4">
    <source>
        <dbReference type="EMBL" id="GGM22464.1"/>
    </source>
</evidence>
<evidence type="ECO:0000259" key="3">
    <source>
        <dbReference type="PROSITE" id="PS50240"/>
    </source>
</evidence>
<protein>
    <recommendedName>
        <fullName evidence="3">Peptidase S1 domain-containing protein</fullName>
    </recommendedName>
</protein>
<keyword evidence="2" id="KW-0732">Signal</keyword>
<dbReference type="InterPro" id="IPR043504">
    <property type="entry name" value="Peptidase_S1_PA_chymotrypsin"/>
</dbReference>
<dbReference type="Gene3D" id="2.40.10.10">
    <property type="entry name" value="Trypsin-like serine proteases"/>
    <property type="match status" value="2"/>
</dbReference>
<accession>A0A8H9L2X7</accession>
<evidence type="ECO:0000313" key="5">
    <source>
        <dbReference type="Proteomes" id="UP000655589"/>
    </source>
</evidence>
<dbReference type="PROSITE" id="PS00134">
    <property type="entry name" value="TRYPSIN_HIS"/>
    <property type="match status" value="1"/>
</dbReference>
<feature type="compositionally biased region" description="Basic and acidic residues" evidence="1">
    <location>
        <begin position="205"/>
        <end position="214"/>
    </location>
</feature>
<comment type="caution">
    <text evidence="4">The sequence shown here is derived from an EMBL/GenBank/DDBJ whole genome shotgun (WGS) entry which is preliminary data.</text>
</comment>
<evidence type="ECO:0000256" key="2">
    <source>
        <dbReference type="SAM" id="SignalP"/>
    </source>
</evidence>
<keyword evidence="5" id="KW-1185">Reference proteome</keyword>
<dbReference type="Proteomes" id="UP000655589">
    <property type="component" value="Unassembled WGS sequence"/>
</dbReference>
<proteinExistence type="predicted"/>
<reference evidence="4" key="2">
    <citation type="submission" date="2020-09" db="EMBL/GenBank/DDBJ databases">
        <authorList>
            <person name="Sun Q."/>
            <person name="Ohkuma M."/>
        </authorList>
    </citation>
    <scope>NUCLEOTIDE SEQUENCE</scope>
    <source>
        <strain evidence="4">JCM 3051</strain>
    </source>
</reference>
<dbReference type="EMBL" id="BMPT01000005">
    <property type="protein sequence ID" value="GGM22464.1"/>
    <property type="molecule type" value="Genomic_DNA"/>
</dbReference>
<feature type="signal peptide" evidence="2">
    <location>
        <begin position="1"/>
        <end position="19"/>
    </location>
</feature>
<name>A0A8H9L2X7_9MICO</name>
<gene>
    <name evidence="4" type="ORF">GCM10010102_17700</name>
</gene>
<dbReference type="InterPro" id="IPR018114">
    <property type="entry name" value="TRYPSIN_HIS"/>
</dbReference>
<reference evidence="4" key="1">
    <citation type="journal article" date="2014" name="Int. J. Syst. Evol. Microbiol.">
        <title>Complete genome sequence of Corynebacterium casei LMG S-19264T (=DSM 44701T), isolated from a smear-ripened cheese.</title>
        <authorList>
            <consortium name="US DOE Joint Genome Institute (JGI-PGF)"/>
            <person name="Walter F."/>
            <person name="Albersmeier A."/>
            <person name="Kalinowski J."/>
            <person name="Ruckert C."/>
        </authorList>
    </citation>
    <scope>NUCLEOTIDE SEQUENCE</scope>
    <source>
        <strain evidence="4">JCM 3051</strain>
    </source>
</reference>
<dbReference type="PROSITE" id="PS50240">
    <property type="entry name" value="TRYPSIN_DOM"/>
    <property type="match status" value="1"/>
</dbReference>
<feature type="domain" description="Peptidase S1" evidence="3">
    <location>
        <begin position="197"/>
        <end position="423"/>
    </location>
</feature>